<evidence type="ECO:0000259" key="8">
    <source>
        <dbReference type="Pfam" id="PF00082"/>
    </source>
</evidence>
<dbReference type="AlphaFoldDB" id="A0A6I2KU23"/>
<sequence>MKFFTLLLALLPVLAHAEFTSFTATPNAVFANTPTSVTFVASLPAEPGLIKSSVRLLRAVNGVYGVVGTMHDDGLAGDALANDNLYTLTLSVPAASNGEYQFRASAAYTGVARRLQSETLPLQVLPALDLQITAGQQEITLLQGETVSSAFILQMSKQAGGSGNITAVQSLTPAGGLSLVTDLNPGGYSSTQSMQTFLVQDTFTALQPGDYTVKLDGTLNAGGASDQASATMLIHVLPANGAGQLGLTAYPGGIETGTSGAIVFGAGYTMGPTLPVSVTLYETNATGVILHEQGAMLDDGAQADLAADDQTYTTQPTLQAGPAGSLRYFKAVAVFASGTPVESPVVSLPSLPYHISFVPANPAASVVEAETGVQLQCDQVIVQFRADATLAAIDAAVAGVSGHVWGVEPLINAYQIGIPCQGIAGVKAALAYLAQQPQVVAAEPNSWSALAEFKPNDSRYASQYAPPLVRADEAWLIARGQGVVVAVLDSGVDYQHPDLVGRVHLGHDYVNNDADPKDDHSHGTHVAGIIGAKGHNSVGVAGMAWDAEILAIKVCGGETGVPGVGIVGGCPESAIISGILAATSQARIINMSLRGHKSLFEAALNLLGLKTAYQKAVEAASAAGVLVVAASGNDNSSDPKLPCAYPTVLCVGNTTSADVRYADPKYGSNYGAHVDIAAPGTDILSTVPTFADASGYQYKTGTSMASPLVAGVAALVWGNNPSMTRSQVEERLLKTALPLNQQVGPRVDAFDAVFNGSFEHDLSGWKISGTGSAVPKLGPISPVKGVRLGMASTGPDAAVEQSELYQEFTVRQDVTELALSFSYAMVTEEYPEWVGRGFNDDFRVTLETPDGVEHQVALETVDGSAFSAIGGIDFPGGDSTVGWTGWKNVVSVKFPLTAGAGKYRLRVRDRGDGIYDTNGLLDTIRFK</sequence>
<dbReference type="InterPro" id="IPR015500">
    <property type="entry name" value="Peptidase_S8_subtilisin-rel"/>
</dbReference>
<dbReference type="Proteomes" id="UP000433309">
    <property type="component" value="Unassembled WGS sequence"/>
</dbReference>
<feature type="active site" description="Charge relay system" evidence="5">
    <location>
        <position position="522"/>
    </location>
</feature>
<comment type="caution">
    <text evidence="10">The sequence shown here is derived from an EMBL/GenBank/DDBJ whole genome shotgun (WGS) entry which is preliminary data.</text>
</comment>
<evidence type="ECO:0000256" key="1">
    <source>
        <dbReference type="ARBA" id="ARBA00011073"/>
    </source>
</evidence>
<dbReference type="InterPro" id="IPR000209">
    <property type="entry name" value="Peptidase_S8/S53_dom"/>
</dbReference>
<keyword evidence="11" id="KW-1185">Reference proteome</keyword>
<dbReference type="GO" id="GO:0004252">
    <property type="term" value="F:serine-type endopeptidase activity"/>
    <property type="evidence" value="ECO:0007669"/>
    <property type="project" value="UniProtKB-UniRule"/>
</dbReference>
<dbReference type="PANTHER" id="PTHR43806">
    <property type="entry name" value="PEPTIDASE S8"/>
    <property type="match status" value="1"/>
</dbReference>
<evidence type="ECO:0000256" key="6">
    <source>
        <dbReference type="RuleBase" id="RU003355"/>
    </source>
</evidence>
<dbReference type="PANTHER" id="PTHR43806:SF11">
    <property type="entry name" value="CEREVISIN-RELATED"/>
    <property type="match status" value="1"/>
</dbReference>
<protein>
    <submittedName>
        <fullName evidence="10">S8 family serine peptidase</fullName>
    </submittedName>
</protein>
<evidence type="ECO:0000313" key="11">
    <source>
        <dbReference type="Proteomes" id="UP000433309"/>
    </source>
</evidence>
<dbReference type="InterPro" id="IPR023827">
    <property type="entry name" value="Peptidase_S8_Asp-AS"/>
</dbReference>
<comment type="similarity">
    <text evidence="1 5 6">Belongs to the peptidase S8 family.</text>
</comment>
<dbReference type="GO" id="GO:0006508">
    <property type="term" value="P:proteolysis"/>
    <property type="evidence" value="ECO:0007669"/>
    <property type="project" value="UniProtKB-KW"/>
</dbReference>
<organism evidence="10 11">
    <name type="scientific">Duganella guangzhouensis</name>
    <dbReference type="NCBI Taxonomy" id="2666084"/>
    <lineage>
        <taxon>Bacteria</taxon>
        <taxon>Pseudomonadati</taxon>
        <taxon>Pseudomonadota</taxon>
        <taxon>Betaproteobacteria</taxon>
        <taxon>Burkholderiales</taxon>
        <taxon>Oxalobacteraceae</taxon>
        <taxon>Telluria group</taxon>
        <taxon>Duganella</taxon>
    </lineage>
</organism>
<dbReference type="InterPro" id="IPR050131">
    <property type="entry name" value="Peptidase_S8_subtilisin-like"/>
</dbReference>
<dbReference type="NCBIfam" id="NF041940">
    <property type="entry name" value="choice_anch_X"/>
    <property type="match status" value="1"/>
</dbReference>
<keyword evidence="3 5" id="KW-0378">Hydrolase</keyword>
<dbReference type="PROSITE" id="PS00137">
    <property type="entry name" value="SUBTILASE_HIS"/>
    <property type="match status" value="1"/>
</dbReference>
<evidence type="ECO:0000256" key="5">
    <source>
        <dbReference type="PROSITE-ProRule" id="PRU01240"/>
    </source>
</evidence>
<accession>A0A6I2KU23</accession>
<dbReference type="PRINTS" id="PR00723">
    <property type="entry name" value="SUBTILISIN"/>
</dbReference>
<dbReference type="Gene3D" id="3.40.50.200">
    <property type="entry name" value="Peptidase S8/S53 domain"/>
    <property type="match status" value="1"/>
</dbReference>
<dbReference type="InterPro" id="IPR049804">
    <property type="entry name" value="Choice_anch_L"/>
</dbReference>
<feature type="active site" description="Charge relay system" evidence="5">
    <location>
        <position position="703"/>
    </location>
</feature>
<dbReference type="NCBIfam" id="NF038133">
    <property type="entry name" value="choice_anch_L"/>
    <property type="match status" value="1"/>
</dbReference>
<dbReference type="Pfam" id="PF00082">
    <property type="entry name" value="Peptidase_S8"/>
    <property type="match status" value="1"/>
</dbReference>
<dbReference type="PROSITE" id="PS00136">
    <property type="entry name" value="SUBTILASE_ASP"/>
    <property type="match status" value="1"/>
</dbReference>
<feature type="active site" description="Charge relay system" evidence="5">
    <location>
        <position position="489"/>
    </location>
</feature>
<reference evidence="10 11" key="1">
    <citation type="submission" date="2019-11" db="EMBL/GenBank/DDBJ databases">
        <title>Novel species isolated from a subtropical stream in China.</title>
        <authorList>
            <person name="Lu H."/>
        </authorList>
    </citation>
    <scope>NUCLEOTIDE SEQUENCE [LARGE SCALE GENOMIC DNA]</scope>
    <source>
        <strain evidence="10 11">FT80W</strain>
    </source>
</reference>
<dbReference type="EMBL" id="WKJK01000002">
    <property type="protein sequence ID" value="MRW89475.1"/>
    <property type="molecule type" value="Genomic_DNA"/>
</dbReference>
<dbReference type="SUPFAM" id="SSF52743">
    <property type="entry name" value="Subtilisin-like"/>
    <property type="match status" value="1"/>
</dbReference>
<dbReference type="RefSeq" id="WP_154373943.1">
    <property type="nucleotide sequence ID" value="NZ_WKJK01000002.1"/>
</dbReference>
<keyword evidence="7" id="KW-0732">Signal</keyword>
<feature type="domain" description="Fervidolysin-like N-terminal prodomain" evidence="9">
    <location>
        <begin position="363"/>
        <end position="445"/>
    </location>
</feature>
<feature type="chain" id="PRO_5026113836" evidence="7">
    <location>
        <begin position="18"/>
        <end position="927"/>
    </location>
</feature>
<keyword evidence="2 5" id="KW-0645">Protease</keyword>
<proteinExistence type="inferred from homology"/>
<dbReference type="InterPro" id="IPR054399">
    <property type="entry name" value="Fervidolysin-like_N_prodom"/>
</dbReference>
<dbReference type="Pfam" id="PF22148">
    <property type="entry name" value="Fervidolysin_NPro-like"/>
    <property type="match status" value="1"/>
</dbReference>
<evidence type="ECO:0000256" key="7">
    <source>
        <dbReference type="SAM" id="SignalP"/>
    </source>
</evidence>
<dbReference type="InterPro" id="IPR022398">
    <property type="entry name" value="Peptidase_S8_His-AS"/>
</dbReference>
<evidence type="ECO:0000256" key="4">
    <source>
        <dbReference type="ARBA" id="ARBA00022825"/>
    </source>
</evidence>
<dbReference type="InterPro" id="IPR023828">
    <property type="entry name" value="Peptidase_S8_Ser-AS"/>
</dbReference>
<gene>
    <name evidence="10" type="ORF">GJ699_05715</name>
</gene>
<name>A0A6I2KU23_9BURK</name>
<feature type="signal peptide" evidence="7">
    <location>
        <begin position="1"/>
        <end position="17"/>
    </location>
</feature>
<feature type="domain" description="Peptidase S8/S53" evidence="8">
    <location>
        <begin position="480"/>
        <end position="740"/>
    </location>
</feature>
<evidence type="ECO:0000259" key="9">
    <source>
        <dbReference type="Pfam" id="PF22148"/>
    </source>
</evidence>
<evidence type="ECO:0000256" key="3">
    <source>
        <dbReference type="ARBA" id="ARBA00022801"/>
    </source>
</evidence>
<dbReference type="PROSITE" id="PS00138">
    <property type="entry name" value="SUBTILASE_SER"/>
    <property type="match status" value="1"/>
</dbReference>
<dbReference type="PROSITE" id="PS51892">
    <property type="entry name" value="SUBTILASE"/>
    <property type="match status" value="1"/>
</dbReference>
<evidence type="ECO:0000256" key="2">
    <source>
        <dbReference type="ARBA" id="ARBA00022670"/>
    </source>
</evidence>
<dbReference type="InterPro" id="IPR036852">
    <property type="entry name" value="Peptidase_S8/S53_dom_sf"/>
</dbReference>
<evidence type="ECO:0000313" key="10">
    <source>
        <dbReference type="EMBL" id="MRW89475.1"/>
    </source>
</evidence>
<keyword evidence="4 5" id="KW-0720">Serine protease</keyword>